<evidence type="ECO:0000256" key="1">
    <source>
        <dbReference type="ARBA" id="ARBA00004141"/>
    </source>
</evidence>
<keyword evidence="4 6" id="KW-1133">Transmembrane helix</keyword>
<dbReference type="Pfam" id="PF01594">
    <property type="entry name" value="AI-2E_transport"/>
    <property type="match status" value="1"/>
</dbReference>
<feature type="transmembrane region" description="Helical" evidence="6">
    <location>
        <begin position="205"/>
        <end position="224"/>
    </location>
</feature>
<dbReference type="RefSeq" id="WP_067395226.1">
    <property type="nucleotide sequence ID" value="NZ_JXKH01000006.1"/>
</dbReference>
<comment type="caution">
    <text evidence="7">The sequence shown here is derived from an EMBL/GenBank/DDBJ whole genome shotgun (WGS) entry which is preliminary data.</text>
</comment>
<dbReference type="GO" id="GO:0016020">
    <property type="term" value="C:membrane"/>
    <property type="evidence" value="ECO:0007669"/>
    <property type="project" value="UniProtKB-SubCell"/>
</dbReference>
<dbReference type="EMBL" id="JXKH01000006">
    <property type="protein sequence ID" value="OJG17802.1"/>
    <property type="molecule type" value="Genomic_DNA"/>
</dbReference>
<protein>
    <submittedName>
        <fullName evidence="7">Membrane protein</fullName>
    </submittedName>
</protein>
<organism evidence="7 8">
    <name type="scientific">Enterococcus canis</name>
    <dbReference type="NCBI Taxonomy" id="214095"/>
    <lineage>
        <taxon>Bacteria</taxon>
        <taxon>Bacillati</taxon>
        <taxon>Bacillota</taxon>
        <taxon>Bacilli</taxon>
        <taxon>Lactobacillales</taxon>
        <taxon>Enterococcaceae</taxon>
        <taxon>Enterococcus</taxon>
    </lineage>
</organism>
<evidence type="ECO:0000256" key="4">
    <source>
        <dbReference type="ARBA" id="ARBA00022989"/>
    </source>
</evidence>
<gene>
    <name evidence="7" type="ORF">RU97_GL002348</name>
</gene>
<sequence length="346" mass="39699">MTLYQRFTANVTLRRIVVLLSVMVVLYLSRSMMTTILLTFIFTYLAIRFVRLIQHFFHIPTALLSLLLYAAIIFGIYLALTKYIPIVIHQSVTMYDSVVDFYDQQPEQSNQIIAYVHDYLEKMNLMDQVKNGATVILSYLQDFGKLAVAFAMSFILSFFYMVETKKMRIFSRRFLHSEFSWYFQDLYYFAQKFVNTFGVVLEAQFFIAVVNTVLTILGLTLIGLHQIPSLAIMVFLLSLIPVAGVIISCIPLSFVAYSEGGLNSLIYVLLLIIVIHLLEAYILNPKFMSSKTELPIFYTFVILLVSERLFGVWGLIVGIPIATFFLDILKVKPIKDDLPLKKDDPA</sequence>
<feature type="transmembrane region" description="Helical" evidence="6">
    <location>
        <begin position="62"/>
        <end position="80"/>
    </location>
</feature>
<dbReference type="InterPro" id="IPR002549">
    <property type="entry name" value="AI-2E-like"/>
</dbReference>
<accession>A0A1L8RDN0</accession>
<keyword evidence="8" id="KW-1185">Reference proteome</keyword>
<feature type="transmembrane region" description="Helical" evidence="6">
    <location>
        <begin position="12"/>
        <end position="28"/>
    </location>
</feature>
<feature type="transmembrane region" description="Helical" evidence="6">
    <location>
        <begin position="296"/>
        <end position="326"/>
    </location>
</feature>
<comment type="similarity">
    <text evidence="2">Belongs to the autoinducer-2 exporter (AI-2E) (TC 2.A.86) family.</text>
</comment>
<dbReference type="AlphaFoldDB" id="A0A1L8RDN0"/>
<comment type="subcellular location">
    <subcellularLocation>
        <location evidence="1">Membrane</location>
        <topology evidence="1">Multi-pass membrane protein</topology>
    </subcellularLocation>
</comment>
<dbReference type="GO" id="GO:0055085">
    <property type="term" value="P:transmembrane transport"/>
    <property type="evidence" value="ECO:0007669"/>
    <property type="project" value="TreeGrafter"/>
</dbReference>
<proteinExistence type="inferred from homology"/>
<feature type="transmembrane region" description="Helical" evidence="6">
    <location>
        <begin position="264"/>
        <end position="284"/>
    </location>
</feature>
<evidence type="ECO:0000256" key="3">
    <source>
        <dbReference type="ARBA" id="ARBA00022692"/>
    </source>
</evidence>
<dbReference type="Proteomes" id="UP000181884">
    <property type="component" value="Unassembled WGS sequence"/>
</dbReference>
<keyword evidence="3 6" id="KW-0812">Transmembrane</keyword>
<feature type="transmembrane region" description="Helical" evidence="6">
    <location>
        <begin position="34"/>
        <end position="50"/>
    </location>
</feature>
<evidence type="ECO:0000256" key="5">
    <source>
        <dbReference type="ARBA" id="ARBA00023136"/>
    </source>
</evidence>
<keyword evidence="5 6" id="KW-0472">Membrane</keyword>
<evidence type="ECO:0000313" key="7">
    <source>
        <dbReference type="EMBL" id="OJG17802.1"/>
    </source>
</evidence>
<evidence type="ECO:0000313" key="8">
    <source>
        <dbReference type="Proteomes" id="UP000181884"/>
    </source>
</evidence>
<dbReference type="STRING" id="214095.RU97_GL002348"/>
<feature type="transmembrane region" description="Helical" evidence="6">
    <location>
        <begin position="230"/>
        <end position="257"/>
    </location>
</feature>
<name>A0A1L8RDN0_9ENTE</name>
<feature type="transmembrane region" description="Helical" evidence="6">
    <location>
        <begin position="143"/>
        <end position="162"/>
    </location>
</feature>
<dbReference type="PANTHER" id="PTHR21716:SF62">
    <property type="entry name" value="TRANSPORT PROTEIN YDBI-RELATED"/>
    <property type="match status" value="1"/>
</dbReference>
<evidence type="ECO:0000256" key="6">
    <source>
        <dbReference type="SAM" id="Phobius"/>
    </source>
</evidence>
<reference evidence="7 8" key="1">
    <citation type="submission" date="2014-12" db="EMBL/GenBank/DDBJ databases">
        <title>Draft genome sequences of 29 type strains of Enterococci.</title>
        <authorList>
            <person name="Zhong Z."/>
            <person name="Sun Z."/>
            <person name="Liu W."/>
            <person name="Zhang W."/>
            <person name="Zhang H."/>
        </authorList>
    </citation>
    <scope>NUCLEOTIDE SEQUENCE [LARGE SCALE GENOMIC DNA]</scope>
    <source>
        <strain evidence="7 8">DSM 17029</strain>
    </source>
</reference>
<dbReference type="PANTHER" id="PTHR21716">
    <property type="entry name" value="TRANSMEMBRANE PROTEIN"/>
    <property type="match status" value="1"/>
</dbReference>
<evidence type="ECO:0000256" key="2">
    <source>
        <dbReference type="ARBA" id="ARBA00009773"/>
    </source>
</evidence>